<name>X1AE17_9ZZZZ</name>
<feature type="compositionally biased region" description="Low complexity" evidence="1">
    <location>
        <begin position="237"/>
        <end position="251"/>
    </location>
</feature>
<evidence type="ECO:0000313" key="3">
    <source>
        <dbReference type="EMBL" id="GAG80840.1"/>
    </source>
</evidence>
<dbReference type="InterPro" id="IPR029865">
    <property type="entry name" value="KIAA0319-like"/>
</dbReference>
<feature type="non-terminal residue" evidence="3">
    <location>
        <position position="273"/>
    </location>
</feature>
<dbReference type="GO" id="GO:0001764">
    <property type="term" value="P:neuron migration"/>
    <property type="evidence" value="ECO:0007669"/>
    <property type="project" value="TreeGrafter"/>
</dbReference>
<feature type="compositionally biased region" description="Acidic residues" evidence="1">
    <location>
        <begin position="1"/>
        <end position="23"/>
    </location>
</feature>
<protein>
    <recommendedName>
        <fullName evidence="2">PKD domain-containing protein</fullName>
    </recommendedName>
</protein>
<dbReference type="Gene3D" id="2.60.40.10">
    <property type="entry name" value="Immunoglobulins"/>
    <property type="match status" value="3"/>
</dbReference>
<dbReference type="SMART" id="SM00089">
    <property type="entry name" value="PKD"/>
    <property type="match status" value="2"/>
</dbReference>
<dbReference type="InterPro" id="IPR013783">
    <property type="entry name" value="Ig-like_fold"/>
</dbReference>
<dbReference type="PROSITE" id="PS50093">
    <property type="entry name" value="PKD"/>
    <property type="match status" value="3"/>
</dbReference>
<feature type="non-terminal residue" evidence="3">
    <location>
        <position position="1"/>
    </location>
</feature>
<dbReference type="InterPro" id="IPR000601">
    <property type="entry name" value="PKD_dom"/>
</dbReference>
<organism evidence="3">
    <name type="scientific">marine sediment metagenome</name>
    <dbReference type="NCBI Taxonomy" id="412755"/>
    <lineage>
        <taxon>unclassified sequences</taxon>
        <taxon>metagenomes</taxon>
        <taxon>ecological metagenomes</taxon>
    </lineage>
</organism>
<dbReference type="CDD" id="cd00146">
    <property type="entry name" value="PKD"/>
    <property type="match status" value="3"/>
</dbReference>
<dbReference type="SUPFAM" id="SSF49299">
    <property type="entry name" value="PKD domain"/>
    <property type="match status" value="3"/>
</dbReference>
<dbReference type="AlphaFoldDB" id="X1AE17"/>
<feature type="domain" description="PKD" evidence="2">
    <location>
        <begin position="122"/>
        <end position="204"/>
    </location>
</feature>
<feature type="region of interest" description="Disordered" evidence="1">
    <location>
        <begin position="203"/>
        <end position="273"/>
    </location>
</feature>
<feature type="compositionally biased region" description="Low complexity" evidence="1">
    <location>
        <begin position="24"/>
        <end position="33"/>
    </location>
</feature>
<comment type="caution">
    <text evidence="3">The sequence shown here is derived from an EMBL/GenBank/DDBJ whole genome shotgun (WGS) entry which is preliminary data.</text>
</comment>
<dbReference type="PANTHER" id="PTHR46182:SF2">
    <property type="entry name" value="FI19480P1"/>
    <property type="match status" value="1"/>
</dbReference>
<dbReference type="InterPro" id="IPR035986">
    <property type="entry name" value="PKD_dom_sf"/>
</dbReference>
<sequence length="273" mass="28286">EVDESTSGSEDPEDPEDPEDTEDPTTPQNEPPTAKANGPYSGMANAPVSFSSSGTKDSDGSIASYRWNFGDGETSTSSNPSHVFDATGSYTITITVKDNEGASDVDSTHAFISAPAPPSNQPPVADCNGPYSAVMLNSIQFSSAGSSDPDGSIASYKWNFGDWGTSDKANPTHTYPVPGAYDVKLTVTDNMGLSASSTTQTVITFTDDSGDSDNGDTDPPEEPTNDVPIADCNGPYTGTTGTSVSFSSTGSHDPDGSIVSYKWDFDDGGTSTS</sequence>
<dbReference type="InterPro" id="IPR022409">
    <property type="entry name" value="PKD/Chitinase_dom"/>
</dbReference>
<gene>
    <name evidence="3" type="ORF">S01H4_25948</name>
</gene>
<reference evidence="3" key="1">
    <citation type="journal article" date="2014" name="Front. Microbiol.">
        <title>High frequency of phylogenetically diverse reductive dehalogenase-homologous genes in deep subseafloor sedimentary metagenomes.</title>
        <authorList>
            <person name="Kawai M."/>
            <person name="Futagami T."/>
            <person name="Toyoda A."/>
            <person name="Takaki Y."/>
            <person name="Nishi S."/>
            <person name="Hori S."/>
            <person name="Arai W."/>
            <person name="Tsubouchi T."/>
            <person name="Morono Y."/>
            <person name="Uchiyama I."/>
            <person name="Ito T."/>
            <person name="Fujiyama A."/>
            <person name="Inagaki F."/>
            <person name="Takami H."/>
        </authorList>
    </citation>
    <scope>NUCLEOTIDE SEQUENCE</scope>
    <source>
        <strain evidence="3">Expedition CK06-06</strain>
    </source>
</reference>
<feature type="domain" description="PKD" evidence="2">
    <location>
        <begin position="227"/>
        <end position="273"/>
    </location>
</feature>
<dbReference type="GO" id="GO:0031410">
    <property type="term" value="C:cytoplasmic vesicle"/>
    <property type="evidence" value="ECO:0007669"/>
    <property type="project" value="TreeGrafter"/>
</dbReference>
<dbReference type="PANTHER" id="PTHR46182">
    <property type="entry name" value="FI19480P1"/>
    <property type="match status" value="1"/>
</dbReference>
<proteinExistence type="predicted"/>
<feature type="compositionally biased region" description="Acidic residues" evidence="1">
    <location>
        <begin position="208"/>
        <end position="224"/>
    </location>
</feature>
<accession>X1AE17</accession>
<feature type="region of interest" description="Disordered" evidence="1">
    <location>
        <begin position="1"/>
        <end position="83"/>
    </location>
</feature>
<dbReference type="Pfam" id="PF18911">
    <property type="entry name" value="PKD_4"/>
    <property type="match status" value="3"/>
</dbReference>
<dbReference type="GO" id="GO:0016020">
    <property type="term" value="C:membrane"/>
    <property type="evidence" value="ECO:0007669"/>
    <property type="project" value="TreeGrafter"/>
</dbReference>
<evidence type="ECO:0000259" key="2">
    <source>
        <dbReference type="PROSITE" id="PS50093"/>
    </source>
</evidence>
<dbReference type="EMBL" id="BART01012427">
    <property type="protein sequence ID" value="GAG80840.1"/>
    <property type="molecule type" value="Genomic_DNA"/>
</dbReference>
<evidence type="ECO:0000256" key="1">
    <source>
        <dbReference type="SAM" id="MobiDB-lite"/>
    </source>
</evidence>
<feature type="domain" description="PKD" evidence="2">
    <location>
        <begin position="31"/>
        <end position="119"/>
    </location>
</feature>